<keyword evidence="2" id="KW-1185">Reference proteome</keyword>
<comment type="caution">
    <text evidence="1">The sequence shown here is derived from an EMBL/GenBank/DDBJ whole genome shotgun (WGS) entry which is preliminary data.</text>
</comment>
<proteinExistence type="predicted"/>
<name>A0ACC0ANU1_CATRO</name>
<sequence length="120" mass="14032">MGEFQALATFKGKSYSEDNFEKAALKEMGDMEKNEINLDSQFWPRKPKYLNRVHSGYVWNKYNKIHYDHENHPLPKTIEGYQFNVFYPDLVGKSKVPSHSVEILDGDRKKKHVLDGRATL</sequence>
<evidence type="ECO:0000313" key="1">
    <source>
        <dbReference type="EMBL" id="KAI5661925.1"/>
    </source>
</evidence>
<reference evidence="2" key="1">
    <citation type="journal article" date="2023" name="Nat. Plants">
        <title>Single-cell RNA sequencing provides a high-resolution roadmap for understanding the multicellular compartmentation of specialized metabolism.</title>
        <authorList>
            <person name="Sun S."/>
            <person name="Shen X."/>
            <person name="Li Y."/>
            <person name="Li Y."/>
            <person name="Wang S."/>
            <person name="Li R."/>
            <person name="Zhang H."/>
            <person name="Shen G."/>
            <person name="Guo B."/>
            <person name="Wei J."/>
            <person name="Xu J."/>
            <person name="St-Pierre B."/>
            <person name="Chen S."/>
            <person name="Sun C."/>
        </authorList>
    </citation>
    <scope>NUCLEOTIDE SEQUENCE [LARGE SCALE GENOMIC DNA]</scope>
</reference>
<gene>
    <name evidence="1" type="ORF">M9H77_21248</name>
</gene>
<evidence type="ECO:0000313" key="2">
    <source>
        <dbReference type="Proteomes" id="UP001060085"/>
    </source>
</evidence>
<protein>
    <submittedName>
        <fullName evidence="1">Uncharacterized protein</fullName>
    </submittedName>
</protein>
<accession>A0ACC0ANU1</accession>
<dbReference type="EMBL" id="CM044705">
    <property type="protein sequence ID" value="KAI5661925.1"/>
    <property type="molecule type" value="Genomic_DNA"/>
</dbReference>
<organism evidence="1 2">
    <name type="scientific">Catharanthus roseus</name>
    <name type="common">Madagascar periwinkle</name>
    <name type="synonym">Vinca rosea</name>
    <dbReference type="NCBI Taxonomy" id="4058"/>
    <lineage>
        <taxon>Eukaryota</taxon>
        <taxon>Viridiplantae</taxon>
        <taxon>Streptophyta</taxon>
        <taxon>Embryophyta</taxon>
        <taxon>Tracheophyta</taxon>
        <taxon>Spermatophyta</taxon>
        <taxon>Magnoliopsida</taxon>
        <taxon>eudicotyledons</taxon>
        <taxon>Gunneridae</taxon>
        <taxon>Pentapetalae</taxon>
        <taxon>asterids</taxon>
        <taxon>lamiids</taxon>
        <taxon>Gentianales</taxon>
        <taxon>Apocynaceae</taxon>
        <taxon>Rauvolfioideae</taxon>
        <taxon>Vinceae</taxon>
        <taxon>Catharanthinae</taxon>
        <taxon>Catharanthus</taxon>
    </lineage>
</organism>
<dbReference type="Proteomes" id="UP001060085">
    <property type="component" value="Linkage Group LG05"/>
</dbReference>